<dbReference type="Gene3D" id="3.40.50.2000">
    <property type="entry name" value="Glycogen Phosphorylase B"/>
    <property type="match status" value="3"/>
</dbReference>
<organism evidence="6">
    <name type="scientific">Sesamum calycinum</name>
    <dbReference type="NCBI Taxonomy" id="2727403"/>
    <lineage>
        <taxon>Eukaryota</taxon>
        <taxon>Viridiplantae</taxon>
        <taxon>Streptophyta</taxon>
        <taxon>Embryophyta</taxon>
        <taxon>Tracheophyta</taxon>
        <taxon>Spermatophyta</taxon>
        <taxon>Magnoliopsida</taxon>
        <taxon>eudicotyledons</taxon>
        <taxon>Gunneridae</taxon>
        <taxon>Pentapetalae</taxon>
        <taxon>asterids</taxon>
        <taxon>lamiids</taxon>
        <taxon>Lamiales</taxon>
        <taxon>Pedaliaceae</taxon>
        <taxon>Sesamum</taxon>
    </lineage>
</organism>
<dbReference type="FunFam" id="3.40.50.2000:FF:000056">
    <property type="entry name" value="Glycosyltransferase"/>
    <property type="match status" value="1"/>
</dbReference>
<dbReference type="Pfam" id="PF00201">
    <property type="entry name" value="UDPGT"/>
    <property type="match status" value="1"/>
</dbReference>
<gene>
    <name evidence="6" type="ORF">Scaly_2650500</name>
</gene>
<reference evidence="6" key="2">
    <citation type="journal article" date="2024" name="Plant">
        <title>Genomic evolution and insights into agronomic trait innovations of Sesamum species.</title>
        <authorList>
            <person name="Miao H."/>
            <person name="Wang L."/>
            <person name="Qu L."/>
            <person name="Liu H."/>
            <person name="Sun Y."/>
            <person name="Le M."/>
            <person name="Wang Q."/>
            <person name="Wei S."/>
            <person name="Zheng Y."/>
            <person name="Lin W."/>
            <person name="Duan Y."/>
            <person name="Cao H."/>
            <person name="Xiong S."/>
            <person name="Wang X."/>
            <person name="Wei L."/>
            <person name="Li C."/>
            <person name="Ma Q."/>
            <person name="Ju M."/>
            <person name="Zhao R."/>
            <person name="Li G."/>
            <person name="Mu C."/>
            <person name="Tian Q."/>
            <person name="Mei H."/>
            <person name="Zhang T."/>
            <person name="Gao T."/>
            <person name="Zhang H."/>
        </authorList>
    </citation>
    <scope>NUCLEOTIDE SEQUENCE</scope>
    <source>
        <strain evidence="6">KEN8</strain>
    </source>
</reference>
<dbReference type="GO" id="GO:0080044">
    <property type="term" value="F:quercetin 7-O-glucosyltransferase activity"/>
    <property type="evidence" value="ECO:0007669"/>
    <property type="project" value="TreeGrafter"/>
</dbReference>
<dbReference type="AlphaFoldDB" id="A0AAW2JAB3"/>
<name>A0AAW2JAB3_9LAMI</name>
<dbReference type="SUPFAM" id="SSF53756">
    <property type="entry name" value="UDP-Glycosyltransferase/glycogen phosphorylase"/>
    <property type="match status" value="1"/>
</dbReference>
<reference evidence="6" key="1">
    <citation type="submission" date="2020-06" db="EMBL/GenBank/DDBJ databases">
        <authorList>
            <person name="Li T."/>
            <person name="Hu X."/>
            <person name="Zhang T."/>
            <person name="Song X."/>
            <person name="Zhang H."/>
            <person name="Dai N."/>
            <person name="Sheng W."/>
            <person name="Hou X."/>
            <person name="Wei L."/>
        </authorList>
    </citation>
    <scope>NUCLEOTIDE SEQUENCE</scope>
    <source>
        <strain evidence="6">KEN8</strain>
        <tissue evidence="6">Leaf</tissue>
    </source>
</reference>
<accession>A0AAW2JAB3</accession>
<comment type="similarity">
    <text evidence="1 4">Belongs to the UDP-glycosyltransferase family.</text>
</comment>
<keyword evidence="3 4" id="KW-0808">Transferase</keyword>
<dbReference type="PROSITE" id="PS00375">
    <property type="entry name" value="UDPGT"/>
    <property type="match status" value="1"/>
</dbReference>
<dbReference type="InterPro" id="IPR002213">
    <property type="entry name" value="UDP_glucos_trans"/>
</dbReference>
<proteinExistence type="inferred from homology"/>
<evidence type="ECO:0000256" key="1">
    <source>
        <dbReference type="ARBA" id="ARBA00009995"/>
    </source>
</evidence>
<dbReference type="GO" id="GO:0080043">
    <property type="term" value="F:quercetin 3-O-glucosyltransferase activity"/>
    <property type="evidence" value="ECO:0007669"/>
    <property type="project" value="TreeGrafter"/>
</dbReference>
<dbReference type="PANTHER" id="PTHR11926">
    <property type="entry name" value="GLUCOSYL/GLUCURONOSYL TRANSFERASES"/>
    <property type="match status" value="1"/>
</dbReference>
<keyword evidence="2 4" id="KW-0328">Glycosyltransferase</keyword>
<protein>
    <recommendedName>
        <fullName evidence="5">Glycosyltransferase</fullName>
        <ecNumber evidence="5">2.4.1.-</ecNumber>
    </recommendedName>
</protein>
<dbReference type="InterPro" id="IPR035595">
    <property type="entry name" value="UDP_glycos_trans_CS"/>
</dbReference>
<evidence type="ECO:0000256" key="4">
    <source>
        <dbReference type="RuleBase" id="RU003718"/>
    </source>
</evidence>
<evidence type="ECO:0000256" key="2">
    <source>
        <dbReference type="ARBA" id="ARBA00022676"/>
    </source>
</evidence>
<dbReference type="CDD" id="cd03784">
    <property type="entry name" value="GT1_Gtf-like"/>
    <property type="match status" value="1"/>
</dbReference>
<evidence type="ECO:0000313" key="6">
    <source>
        <dbReference type="EMBL" id="KAL0291052.1"/>
    </source>
</evidence>
<sequence>MSSLSHEPDHVTVENIHIFMVSFPGQGHITPLLRLGKRLANFGLFISFATPDFAGVSIKRVNAIKDGEPIPCGQGMIRFEFFDDGWDFNNTNRDDIDSYLKQLERVGWEKLPQMIQRQAEKGRPVSCLINNPFIPEQEPEIDVQLPHVPLLKHDEIPSFLHPSTPYPFLGRAILGQFKNLSKPFCILIDTFQELEHEVIEHLSKVSRPIKTIGPLFKELKSSNNGDNSETNAVRADFYAADSCLEWLDSKPPQSVVYISFGSIVHLKQEQVDEIAHGLLGSEVSFLWVVRPPPKELNVEPHVLPQGFLEKAGDKGKIVKWSPQEQVLAHPSTACFVTHCGWNSTMEALASGVPVVAFPHWGDQVTNAKFLVDVLKLGLGWVRVKLRARLYLATRWRGVSGRRLAARRQRR</sequence>
<dbReference type="PANTHER" id="PTHR11926:SF986">
    <property type="entry name" value="UDP-GLYCOSYLTRANSFERASE 84A1"/>
    <property type="match status" value="1"/>
</dbReference>
<comment type="caution">
    <text evidence="6">The sequence shown here is derived from an EMBL/GenBank/DDBJ whole genome shotgun (WGS) entry which is preliminary data.</text>
</comment>
<evidence type="ECO:0000256" key="5">
    <source>
        <dbReference type="RuleBase" id="RU362057"/>
    </source>
</evidence>
<evidence type="ECO:0000256" key="3">
    <source>
        <dbReference type="ARBA" id="ARBA00022679"/>
    </source>
</evidence>
<dbReference type="EC" id="2.4.1.-" evidence="5"/>
<dbReference type="EMBL" id="JACGWM010001603">
    <property type="protein sequence ID" value="KAL0291052.1"/>
    <property type="molecule type" value="Genomic_DNA"/>
</dbReference>